<dbReference type="InterPro" id="IPR013320">
    <property type="entry name" value="ConA-like_dom_sf"/>
</dbReference>
<feature type="domain" description="B30.2/SPRY" evidence="5">
    <location>
        <begin position="378"/>
        <end position="576"/>
    </location>
</feature>
<gene>
    <name evidence="6" type="ORF">F7725_014194</name>
</gene>
<proteinExistence type="predicted"/>
<dbReference type="OrthoDB" id="8908842at2759"/>
<dbReference type="EMBL" id="JAAKFY010000008">
    <property type="protein sequence ID" value="KAF3853506.1"/>
    <property type="molecule type" value="Genomic_DNA"/>
</dbReference>
<dbReference type="PRINTS" id="PR01407">
    <property type="entry name" value="BUTYPHLNCDUF"/>
</dbReference>
<keyword evidence="2" id="KW-0863">Zinc-finger</keyword>
<dbReference type="InterPro" id="IPR003877">
    <property type="entry name" value="SPRY_dom"/>
</dbReference>
<dbReference type="PROSITE" id="PS50188">
    <property type="entry name" value="B302_SPRY"/>
    <property type="match status" value="2"/>
</dbReference>
<dbReference type="InterPro" id="IPR051051">
    <property type="entry name" value="E3_ubiq-ligase_TRIM/RNF"/>
</dbReference>
<dbReference type="InterPro" id="IPR043136">
    <property type="entry name" value="B30.2/SPRY_sf"/>
</dbReference>
<sequence length="576" mass="65077">MLSLCNVEGSVVVMQWEGRGYLVPGGVLQISKHPCNLFKEKHTNTAPITSFHPPPPFLLEHFISCSCPRHRLSFLHLCPALKVYKSGIKLSRSGAKRDPSNSEGPVTSGSRQAHHSSFKTLSSRMPATNRIISDSRMADKEKKVKNGNSPTPNIPEPECRADLIKHWFNLSFDDKTANKMLWIGEQGAKVARMTDDLTCPVLDRPERYEYSPQVLCKEGILGVRAYWEIEYSGWVVVGVAYERAGRRNRDGSCGLGENEESWGLGWSGSSYNTWHNGSFVEILDVPKYTTIGVYLDQPAGILNFYGVDEVKEGEENTGEKEVYILQQIRSPFEQKMIPGFWMPTTPKSAIIISESNKPGQKMNSNKKKKTIQEKVPVYEANIPEPTCRAELLKYWKNFSLDDKTANKLLWIADNSSKVLRRTEEVCPVLDRSERYEYSPQVLCKESIWNMRAYWEVDYDGWVAIGATYEGAARRANSGQSGLGENEESWGLCWSGTRYQIWFNSVNEDILDIPYSSTIGVYVDQPAGIISFYVVTGEGPEKEVKLLQRITTTLKENILPGFWMGMQSSCTIVKRPE</sequence>
<evidence type="ECO:0000256" key="1">
    <source>
        <dbReference type="ARBA" id="ARBA00022723"/>
    </source>
</evidence>
<evidence type="ECO:0000313" key="7">
    <source>
        <dbReference type="Proteomes" id="UP000518266"/>
    </source>
</evidence>
<keyword evidence="7" id="KW-1185">Reference proteome</keyword>
<dbReference type="Pfam" id="PF00622">
    <property type="entry name" value="SPRY"/>
    <property type="match status" value="2"/>
</dbReference>
<dbReference type="SMART" id="SM00449">
    <property type="entry name" value="SPRY"/>
    <property type="match status" value="2"/>
</dbReference>
<keyword evidence="3" id="KW-0862">Zinc</keyword>
<accession>A0A7J5YVQ0</accession>
<evidence type="ECO:0000256" key="2">
    <source>
        <dbReference type="ARBA" id="ARBA00022771"/>
    </source>
</evidence>
<evidence type="ECO:0000313" key="6">
    <source>
        <dbReference type="EMBL" id="KAF3853506.1"/>
    </source>
</evidence>
<dbReference type="Gene3D" id="2.60.120.920">
    <property type="match status" value="2"/>
</dbReference>
<dbReference type="PANTHER" id="PTHR25465">
    <property type="entry name" value="B-BOX DOMAIN CONTAINING"/>
    <property type="match status" value="1"/>
</dbReference>
<evidence type="ECO:0000259" key="5">
    <source>
        <dbReference type="PROSITE" id="PS50188"/>
    </source>
</evidence>
<dbReference type="Pfam" id="PF13765">
    <property type="entry name" value="PRY"/>
    <property type="match status" value="2"/>
</dbReference>
<feature type="region of interest" description="Disordered" evidence="4">
    <location>
        <begin position="92"/>
        <end position="156"/>
    </location>
</feature>
<feature type="compositionally biased region" description="Polar residues" evidence="4">
    <location>
        <begin position="118"/>
        <end position="132"/>
    </location>
</feature>
<organism evidence="6 7">
    <name type="scientific">Dissostichus mawsoni</name>
    <name type="common">Antarctic cod</name>
    <dbReference type="NCBI Taxonomy" id="36200"/>
    <lineage>
        <taxon>Eukaryota</taxon>
        <taxon>Metazoa</taxon>
        <taxon>Chordata</taxon>
        <taxon>Craniata</taxon>
        <taxon>Vertebrata</taxon>
        <taxon>Euteleostomi</taxon>
        <taxon>Actinopterygii</taxon>
        <taxon>Neopterygii</taxon>
        <taxon>Teleostei</taxon>
        <taxon>Neoteleostei</taxon>
        <taxon>Acanthomorphata</taxon>
        <taxon>Eupercaria</taxon>
        <taxon>Perciformes</taxon>
        <taxon>Notothenioidei</taxon>
        <taxon>Nototheniidae</taxon>
        <taxon>Dissostichus</taxon>
    </lineage>
</organism>
<dbReference type="SUPFAM" id="SSF49899">
    <property type="entry name" value="Concanavalin A-like lectins/glucanases"/>
    <property type="match status" value="2"/>
</dbReference>
<evidence type="ECO:0000256" key="3">
    <source>
        <dbReference type="ARBA" id="ARBA00022833"/>
    </source>
</evidence>
<keyword evidence="1" id="KW-0479">Metal-binding</keyword>
<name>A0A7J5YVQ0_DISMA</name>
<reference evidence="6 7" key="1">
    <citation type="submission" date="2020-03" db="EMBL/GenBank/DDBJ databases">
        <title>Dissostichus mawsoni Genome sequencing and assembly.</title>
        <authorList>
            <person name="Park H."/>
        </authorList>
    </citation>
    <scope>NUCLEOTIDE SEQUENCE [LARGE SCALE GENOMIC DNA]</scope>
    <source>
        <strain evidence="6">DM0001</strain>
        <tissue evidence="6">Muscle</tissue>
    </source>
</reference>
<evidence type="ECO:0000256" key="4">
    <source>
        <dbReference type="SAM" id="MobiDB-lite"/>
    </source>
</evidence>
<dbReference type="Proteomes" id="UP000518266">
    <property type="component" value="Unassembled WGS sequence"/>
</dbReference>
<dbReference type="PANTHER" id="PTHR25465:SF14">
    <property type="entry name" value="E3 UBIQUITIN-PROTEIN LIGASE TRIM65"/>
    <property type="match status" value="1"/>
</dbReference>
<dbReference type="InterPro" id="IPR006574">
    <property type="entry name" value="PRY"/>
</dbReference>
<dbReference type="GO" id="GO:0005737">
    <property type="term" value="C:cytoplasm"/>
    <property type="evidence" value="ECO:0007669"/>
    <property type="project" value="UniProtKB-ARBA"/>
</dbReference>
<dbReference type="GO" id="GO:0008270">
    <property type="term" value="F:zinc ion binding"/>
    <property type="evidence" value="ECO:0007669"/>
    <property type="project" value="UniProtKB-KW"/>
</dbReference>
<dbReference type="AlphaFoldDB" id="A0A7J5YVQ0"/>
<dbReference type="InterPro" id="IPR001870">
    <property type="entry name" value="B30.2/SPRY"/>
</dbReference>
<dbReference type="InterPro" id="IPR003879">
    <property type="entry name" value="Butyrophylin_SPRY"/>
</dbReference>
<protein>
    <recommendedName>
        <fullName evidence="5">B30.2/SPRY domain-containing protein</fullName>
    </recommendedName>
</protein>
<comment type="caution">
    <text evidence="6">The sequence shown here is derived from an EMBL/GenBank/DDBJ whole genome shotgun (WGS) entry which is preliminary data.</text>
</comment>
<feature type="domain" description="B30.2/SPRY" evidence="5">
    <location>
        <begin position="150"/>
        <end position="359"/>
    </location>
</feature>
<feature type="compositionally biased region" description="Polar residues" evidence="4">
    <location>
        <begin position="101"/>
        <end position="111"/>
    </location>
</feature>